<name>A0A853C6S1_9ACTN</name>
<evidence type="ECO:0000313" key="5">
    <source>
        <dbReference type="EMBL" id="NYJ02939.1"/>
    </source>
</evidence>
<reference evidence="5 6" key="1">
    <citation type="submission" date="2020-07" db="EMBL/GenBank/DDBJ databases">
        <title>Sequencing the genomes of 1000 actinobacteria strains.</title>
        <authorList>
            <person name="Klenk H.-P."/>
        </authorList>
    </citation>
    <scope>NUCLEOTIDE SEQUENCE [LARGE SCALE GENOMIC DNA]</scope>
    <source>
        <strain evidence="5 6">DSM 103833</strain>
    </source>
</reference>
<dbReference type="AlphaFoldDB" id="A0A853C6S1"/>
<dbReference type="PANTHER" id="PTHR48081">
    <property type="entry name" value="AB HYDROLASE SUPERFAMILY PROTEIN C4A8.06C"/>
    <property type="match status" value="1"/>
</dbReference>
<evidence type="ECO:0000256" key="3">
    <source>
        <dbReference type="SAM" id="MobiDB-lite"/>
    </source>
</evidence>
<dbReference type="Pfam" id="PF07859">
    <property type="entry name" value="Abhydrolase_3"/>
    <property type="match status" value="1"/>
</dbReference>
<dbReference type="PROSITE" id="PS01173">
    <property type="entry name" value="LIPASE_GDXG_HIS"/>
    <property type="match status" value="1"/>
</dbReference>
<evidence type="ECO:0000259" key="4">
    <source>
        <dbReference type="Pfam" id="PF07859"/>
    </source>
</evidence>
<feature type="region of interest" description="Disordered" evidence="3">
    <location>
        <begin position="18"/>
        <end position="40"/>
    </location>
</feature>
<keyword evidence="2" id="KW-0378">Hydrolase</keyword>
<comment type="similarity">
    <text evidence="1">Belongs to the 'GDXG' lipolytic enzyme family.</text>
</comment>
<dbReference type="InterPro" id="IPR050300">
    <property type="entry name" value="GDXG_lipolytic_enzyme"/>
</dbReference>
<dbReference type="Proteomes" id="UP000530424">
    <property type="component" value="Unassembled WGS sequence"/>
</dbReference>
<evidence type="ECO:0000256" key="2">
    <source>
        <dbReference type="ARBA" id="ARBA00022801"/>
    </source>
</evidence>
<sequence length="308" mass="33607">MPSWQSEAVATMYRAWTEELNNPDPSRQEPRETNDHWGDLTAEPREVDYLEREIDGAAVLWVEPRNARKDDVLLYIHGGGFVGGSLYTHRKLVGHLAKTAGIRALLVSYPHTPEHQHPAQLTATSAAYEWLLDGGVEAQHVVFGADSAAATLALATALRARDDRRAMPAAIYLISPWVDMTVSNASYELNAGRDAYFYQDVVKGLAAMYLGSTDPRDPLASPAFADLAGLPPTYIQVGGDETLLDDARNLALRAEQAGVQVALDVFPGQQHTFQMAAGRAPEADDAIRRFAAWVEPLLPAAPGIEIPR</sequence>
<comment type="caution">
    <text evidence="5">The sequence shown here is derived from an EMBL/GenBank/DDBJ whole genome shotgun (WGS) entry which is preliminary data.</text>
</comment>
<organism evidence="5 6">
    <name type="scientific">Nocardioides thalensis</name>
    <dbReference type="NCBI Taxonomy" id="1914755"/>
    <lineage>
        <taxon>Bacteria</taxon>
        <taxon>Bacillati</taxon>
        <taxon>Actinomycetota</taxon>
        <taxon>Actinomycetes</taxon>
        <taxon>Propionibacteriales</taxon>
        <taxon>Nocardioidaceae</taxon>
        <taxon>Nocardioides</taxon>
    </lineage>
</organism>
<proteinExistence type="inferred from homology"/>
<dbReference type="PANTHER" id="PTHR48081:SF30">
    <property type="entry name" value="ACETYL-HYDROLASE LIPR-RELATED"/>
    <property type="match status" value="1"/>
</dbReference>
<evidence type="ECO:0000313" key="6">
    <source>
        <dbReference type="Proteomes" id="UP000530424"/>
    </source>
</evidence>
<dbReference type="InterPro" id="IPR013094">
    <property type="entry name" value="AB_hydrolase_3"/>
</dbReference>
<evidence type="ECO:0000256" key="1">
    <source>
        <dbReference type="ARBA" id="ARBA00010515"/>
    </source>
</evidence>
<accession>A0A853C6S1</accession>
<dbReference type="SUPFAM" id="SSF53474">
    <property type="entry name" value="alpha/beta-Hydrolases"/>
    <property type="match status" value="1"/>
</dbReference>
<dbReference type="GO" id="GO:0004806">
    <property type="term" value="F:triacylglycerol lipase activity"/>
    <property type="evidence" value="ECO:0007669"/>
    <property type="project" value="TreeGrafter"/>
</dbReference>
<dbReference type="InterPro" id="IPR002168">
    <property type="entry name" value="Lipase_GDXG_HIS_AS"/>
</dbReference>
<gene>
    <name evidence="5" type="ORF">HNR19_003637</name>
</gene>
<dbReference type="EMBL" id="JACCFP010000001">
    <property type="protein sequence ID" value="NYJ02939.1"/>
    <property type="molecule type" value="Genomic_DNA"/>
</dbReference>
<dbReference type="Gene3D" id="3.40.50.1820">
    <property type="entry name" value="alpha/beta hydrolase"/>
    <property type="match status" value="1"/>
</dbReference>
<keyword evidence="6" id="KW-1185">Reference proteome</keyword>
<dbReference type="InterPro" id="IPR029058">
    <property type="entry name" value="AB_hydrolase_fold"/>
</dbReference>
<feature type="domain" description="Alpha/beta hydrolase fold-3" evidence="4">
    <location>
        <begin position="73"/>
        <end position="274"/>
    </location>
</feature>
<dbReference type="RefSeq" id="WP_218910309.1">
    <property type="nucleotide sequence ID" value="NZ_JACCFP010000001.1"/>
</dbReference>
<feature type="compositionally biased region" description="Basic and acidic residues" evidence="3">
    <location>
        <begin position="26"/>
        <end position="40"/>
    </location>
</feature>
<protein>
    <submittedName>
        <fullName evidence="5">Acetyl esterase/lipase</fullName>
    </submittedName>
</protein>